<dbReference type="SUPFAM" id="SSF82693">
    <property type="entry name" value="Multidrug efflux transporter AcrB pore domain, PN1, PN2, PC1 and PC2 subdomains"/>
    <property type="match status" value="2"/>
</dbReference>
<feature type="transmembrane region" description="Helical" evidence="1">
    <location>
        <begin position="362"/>
        <end position="382"/>
    </location>
</feature>
<dbReference type="EMBL" id="FNZK01000005">
    <property type="protein sequence ID" value="SEJ29056.1"/>
    <property type="molecule type" value="Genomic_DNA"/>
</dbReference>
<dbReference type="RefSeq" id="WP_091830355.1">
    <property type="nucleotide sequence ID" value="NZ_FNZK01000005.1"/>
</dbReference>
<dbReference type="Pfam" id="PF00873">
    <property type="entry name" value="ACR_tran"/>
    <property type="match status" value="1"/>
</dbReference>
<dbReference type="Gene3D" id="1.20.1640.10">
    <property type="entry name" value="Multidrug efflux transporter AcrB transmembrane domain"/>
    <property type="match status" value="2"/>
</dbReference>
<feature type="transmembrane region" description="Helical" evidence="1">
    <location>
        <begin position="394"/>
        <end position="414"/>
    </location>
</feature>
<dbReference type="Gene3D" id="3.30.2090.10">
    <property type="entry name" value="Multidrug efflux transporter AcrB TolC docking domain, DN and DC subdomains"/>
    <property type="match status" value="2"/>
</dbReference>
<dbReference type="GO" id="GO:0005886">
    <property type="term" value="C:plasma membrane"/>
    <property type="evidence" value="ECO:0007669"/>
    <property type="project" value="TreeGrafter"/>
</dbReference>
<feature type="transmembrane region" description="Helical" evidence="1">
    <location>
        <begin position="987"/>
        <end position="1012"/>
    </location>
</feature>
<dbReference type="SUPFAM" id="SSF82714">
    <property type="entry name" value="Multidrug efflux transporter AcrB TolC docking domain, DN and DC subdomains"/>
    <property type="match status" value="2"/>
</dbReference>
<proteinExistence type="predicted"/>
<evidence type="ECO:0000256" key="1">
    <source>
        <dbReference type="SAM" id="Phobius"/>
    </source>
</evidence>
<feature type="transmembrane region" description="Helical" evidence="1">
    <location>
        <begin position="913"/>
        <end position="931"/>
    </location>
</feature>
<dbReference type="Gene3D" id="3.30.70.1320">
    <property type="entry name" value="Multidrug efflux transporter AcrB pore domain like"/>
    <property type="match status" value="1"/>
</dbReference>
<sequence>MKKFNLTEWALNHKQFIYFFIALLFSAGAFSYMHLGRMEDPDFTIKQMVVSVAWPGATAQQIEEQVTDKIEKKLQDLPGLDYLKSYSAPGQTLIYVNLKDQVPKKDVRGKWVEARNMVNDIKGTLPQGVSEPMFNDHFDDVYGVMYALTGDEYSYEDMRQRAEKIRRILLGVPSVSKVQMIGVQSEKVYIEIENSKLAQLGMSPSLITSTLQAQNAMAAAGMLETSSDNIYLRISGMFDDLEDIRNTPIQANGNTFRLGDIAKVTRGYTEPSDPKFFYNGQPAIGISLSMEPGGNILTLGENLKQAIAHIQKELPAGLDITQTINQPEIVKDSINEFIESLVEAVLIVLVVSFISLGLRSGLIVACCIPLVIAAVFTAMNLLQIDLQRTSLGALIIALGLLVDDAIITIETMVVKLEEGWTRFDAACFAYTSTAYPRLTGELVTCAGFIPIAFSQGSASEYCVTLFYVVTLALLISWIVAGTVTPLFGYLFIKVKQTKENEEPRKSMYDTRFYRKFKKILVFCLMHRKTVLLGTVACFIMSIGLLSSIKQEFFPLSTRPELIVQLKLEEGASLKDTEAVATRFAQELNENQQVSYYTYHLGEGAPRFVLSFDPTFPKSNFAEFVIIAPDAVARDALRTQLEQLLNEKFSNVSEHTKVVEIGMPSDYPIMLRVKGYDHDKVREIAEKVRDTMAATPGAKNVSLNWDEKSKELHLTIDQDKARALGISSQDLASSLQTQLSGATVAEFRKDDRTVSMVVRFDQQERNDPAYLKNLNIYLGNGKYVPLEQIAKISYGAEEGLIYRRDLKPTIIVQAETRKGFTGDDVVQKVYDQLANYQANLPFGYSLEFDGAKEDSMKALKFLVEPVPFMIIMIMILLMVQLQNIAKMVLTLLTAPLGIIGVSVGLFLTNSPLGFVVQLGILALAGIIMRNSVMLMDQIQQQLDTGVSMWESIIDATVIRLRPILLTATAAILGMLPLFPSVFWGPMAIAIASGLFGATILTLIVLPVMYAAWYKVQPSQIKSMPSAVDIENPEEI</sequence>
<keyword evidence="1" id="KW-0812">Transmembrane</keyword>
<dbReference type="Gene3D" id="3.30.70.1430">
    <property type="entry name" value="Multidrug efflux transporter AcrB pore domain"/>
    <property type="match status" value="2"/>
</dbReference>
<dbReference type="PANTHER" id="PTHR32063:SF18">
    <property type="entry name" value="CATION EFFLUX SYSTEM PROTEIN"/>
    <property type="match status" value="1"/>
</dbReference>
<gene>
    <name evidence="2" type="ORF">SAMN05660742_105150</name>
</gene>
<accession>A0A1H6XLM2</accession>
<dbReference type="SUPFAM" id="SSF82866">
    <property type="entry name" value="Multidrug efflux transporter AcrB transmembrane domain"/>
    <property type="match status" value="2"/>
</dbReference>
<protein>
    <submittedName>
        <fullName evidence="2">Multidrug efflux pump subunit AcrB</fullName>
    </submittedName>
</protein>
<dbReference type="STRING" id="84035.SAMN05660742_105150"/>
<reference evidence="2 3" key="1">
    <citation type="submission" date="2016-10" db="EMBL/GenBank/DDBJ databases">
        <authorList>
            <person name="de Groot N.N."/>
        </authorList>
    </citation>
    <scope>NUCLEOTIDE SEQUENCE [LARGE SCALE GENOMIC DNA]</scope>
    <source>
        <strain evidence="2 3">DSM 2179</strain>
    </source>
</reference>
<dbReference type="GO" id="GO:0042910">
    <property type="term" value="F:xenobiotic transmembrane transporter activity"/>
    <property type="evidence" value="ECO:0007669"/>
    <property type="project" value="TreeGrafter"/>
</dbReference>
<keyword evidence="3" id="KW-1185">Reference proteome</keyword>
<dbReference type="InterPro" id="IPR027463">
    <property type="entry name" value="AcrB_DN_DC_subdom"/>
</dbReference>
<dbReference type="PRINTS" id="PR00702">
    <property type="entry name" value="ACRIFLAVINRP"/>
</dbReference>
<evidence type="ECO:0000313" key="2">
    <source>
        <dbReference type="EMBL" id="SEJ29056.1"/>
    </source>
</evidence>
<feature type="transmembrane region" description="Helical" evidence="1">
    <location>
        <begin position="16"/>
        <end position="35"/>
    </location>
</feature>
<keyword evidence="1" id="KW-0472">Membrane</keyword>
<evidence type="ECO:0000313" key="3">
    <source>
        <dbReference type="Proteomes" id="UP000199662"/>
    </source>
</evidence>
<dbReference type="Proteomes" id="UP000199662">
    <property type="component" value="Unassembled WGS sequence"/>
</dbReference>
<dbReference type="Gene3D" id="3.30.70.1440">
    <property type="entry name" value="Multidrug efflux transporter AcrB pore domain"/>
    <property type="match status" value="1"/>
</dbReference>
<dbReference type="AlphaFoldDB" id="A0A1H6XLM2"/>
<dbReference type="PANTHER" id="PTHR32063">
    <property type="match status" value="1"/>
</dbReference>
<name>A0A1H6XLM2_9FIRM</name>
<keyword evidence="1" id="KW-1133">Transmembrane helix</keyword>
<feature type="transmembrane region" description="Helical" evidence="1">
    <location>
        <begin position="860"/>
        <end position="880"/>
    </location>
</feature>
<feature type="transmembrane region" description="Helical" evidence="1">
    <location>
        <begin position="887"/>
        <end position="907"/>
    </location>
</feature>
<feature type="transmembrane region" description="Helical" evidence="1">
    <location>
        <begin position="530"/>
        <end position="548"/>
    </location>
</feature>
<feature type="transmembrane region" description="Helical" evidence="1">
    <location>
        <begin position="962"/>
        <end position="981"/>
    </location>
</feature>
<feature type="transmembrane region" description="Helical" evidence="1">
    <location>
        <begin position="465"/>
        <end position="492"/>
    </location>
</feature>
<organism evidence="2 3">
    <name type="scientific">Propionispira arboris</name>
    <dbReference type="NCBI Taxonomy" id="84035"/>
    <lineage>
        <taxon>Bacteria</taxon>
        <taxon>Bacillati</taxon>
        <taxon>Bacillota</taxon>
        <taxon>Negativicutes</taxon>
        <taxon>Selenomonadales</taxon>
        <taxon>Selenomonadaceae</taxon>
        <taxon>Propionispira</taxon>
    </lineage>
</organism>
<dbReference type="InterPro" id="IPR001036">
    <property type="entry name" value="Acrflvin-R"/>
</dbReference>